<evidence type="ECO:0000256" key="4">
    <source>
        <dbReference type="RuleBase" id="RU004478"/>
    </source>
</evidence>
<accession>A0A0G1MIT6</accession>
<keyword evidence="3" id="KW-0963">Cytoplasm</keyword>
<dbReference type="Gene3D" id="2.30.22.10">
    <property type="entry name" value="Head domain of nucleotide exchange factor GrpE"/>
    <property type="match status" value="1"/>
</dbReference>
<keyword evidence="3" id="KW-0346">Stress response</keyword>
<dbReference type="Proteomes" id="UP000034154">
    <property type="component" value="Unassembled WGS sequence"/>
</dbReference>
<dbReference type="GO" id="GO:0005737">
    <property type="term" value="C:cytoplasm"/>
    <property type="evidence" value="ECO:0007669"/>
    <property type="project" value="UniProtKB-SubCell"/>
</dbReference>
<evidence type="ECO:0000256" key="1">
    <source>
        <dbReference type="ARBA" id="ARBA00009054"/>
    </source>
</evidence>
<dbReference type="GO" id="GO:0051082">
    <property type="term" value="F:unfolded protein binding"/>
    <property type="evidence" value="ECO:0007669"/>
    <property type="project" value="TreeGrafter"/>
</dbReference>
<comment type="subcellular location">
    <subcellularLocation>
        <location evidence="3">Cytoplasm</location>
    </subcellularLocation>
</comment>
<dbReference type="EMBL" id="LCJB01000005">
    <property type="protein sequence ID" value="KKT71914.1"/>
    <property type="molecule type" value="Genomic_DNA"/>
</dbReference>
<dbReference type="InterPro" id="IPR013805">
    <property type="entry name" value="GrpE_CC"/>
</dbReference>
<comment type="similarity">
    <text evidence="1 3 4">Belongs to the GrpE family.</text>
</comment>
<dbReference type="Pfam" id="PF01025">
    <property type="entry name" value="GrpE"/>
    <property type="match status" value="1"/>
</dbReference>
<dbReference type="AlphaFoldDB" id="A0A0G1MIT6"/>
<dbReference type="PRINTS" id="PR00773">
    <property type="entry name" value="GRPEPROTEIN"/>
</dbReference>
<comment type="caution">
    <text evidence="5">The sequence shown here is derived from an EMBL/GenBank/DDBJ whole genome shotgun (WGS) entry which is preliminary data.</text>
</comment>
<comment type="subunit">
    <text evidence="3">Homodimer.</text>
</comment>
<gene>
    <name evidence="3" type="primary">grpE</name>
    <name evidence="5" type="ORF">UW63_C0005G0017</name>
</gene>
<dbReference type="SUPFAM" id="SSF58014">
    <property type="entry name" value="Coiled-coil domain of nucleotide exchange factor GrpE"/>
    <property type="match status" value="1"/>
</dbReference>
<dbReference type="GO" id="GO:0000774">
    <property type="term" value="F:adenyl-nucleotide exchange factor activity"/>
    <property type="evidence" value="ECO:0007669"/>
    <property type="project" value="InterPro"/>
</dbReference>
<dbReference type="GO" id="GO:0042803">
    <property type="term" value="F:protein homodimerization activity"/>
    <property type="evidence" value="ECO:0007669"/>
    <property type="project" value="InterPro"/>
</dbReference>
<dbReference type="GO" id="GO:0051087">
    <property type="term" value="F:protein-folding chaperone binding"/>
    <property type="evidence" value="ECO:0007669"/>
    <property type="project" value="InterPro"/>
</dbReference>
<dbReference type="GO" id="GO:0006457">
    <property type="term" value="P:protein folding"/>
    <property type="evidence" value="ECO:0007669"/>
    <property type="project" value="InterPro"/>
</dbReference>
<dbReference type="InterPro" id="IPR009012">
    <property type="entry name" value="GrpE_head"/>
</dbReference>
<dbReference type="Gene3D" id="3.90.20.20">
    <property type="match status" value="1"/>
</dbReference>
<evidence type="ECO:0000313" key="5">
    <source>
        <dbReference type="EMBL" id="KKT71914.1"/>
    </source>
</evidence>
<dbReference type="HAMAP" id="MF_01151">
    <property type="entry name" value="GrpE"/>
    <property type="match status" value="1"/>
</dbReference>
<evidence type="ECO:0000256" key="3">
    <source>
        <dbReference type="HAMAP-Rule" id="MF_01151"/>
    </source>
</evidence>
<proteinExistence type="inferred from homology"/>
<organism evidence="5 6">
    <name type="scientific">Candidatus Uhrbacteria bacterium GW2011_GWF2_44_350</name>
    <dbReference type="NCBI Taxonomy" id="1619000"/>
    <lineage>
        <taxon>Bacteria</taxon>
        <taxon>Candidatus Uhriibacteriota</taxon>
    </lineage>
</organism>
<evidence type="ECO:0000313" key="6">
    <source>
        <dbReference type="Proteomes" id="UP000034154"/>
    </source>
</evidence>
<evidence type="ECO:0000256" key="2">
    <source>
        <dbReference type="ARBA" id="ARBA00023186"/>
    </source>
</evidence>
<comment type="function">
    <text evidence="3">Participates actively in the response to hyperosmotic and heat shock by preventing the aggregation of stress-denatured proteins, in association with DnaK and GrpE. It is the nucleotide exchange factor for DnaK and may function as a thermosensor. Unfolded proteins bind initially to DnaJ; upon interaction with the DnaJ-bound protein, DnaK hydrolyzes its bound ATP, resulting in the formation of a stable complex. GrpE releases ADP from DnaK; ATP binding to DnaK triggers the release of the substrate protein, thus completing the reaction cycle. Several rounds of ATP-dependent interactions between DnaJ, DnaK and GrpE are required for fully efficient folding.</text>
</comment>
<name>A0A0G1MIT6_9BACT</name>
<dbReference type="PANTHER" id="PTHR21237">
    <property type="entry name" value="GRPE PROTEIN"/>
    <property type="match status" value="1"/>
</dbReference>
<dbReference type="PANTHER" id="PTHR21237:SF23">
    <property type="entry name" value="GRPE PROTEIN HOMOLOG, MITOCHONDRIAL"/>
    <property type="match status" value="1"/>
</dbReference>
<keyword evidence="2 3" id="KW-0143">Chaperone</keyword>
<reference evidence="5 6" key="1">
    <citation type="journal article" date="2015" name="Nature">
        <title>rRNA introns, odd ribosomes, and small enigmatic genomes across a large radiation of phyla.</title>
        <authorList>
            <person name="Brown C.T."/>
            <person name="Hug L.A."/>
            <person name="Thomas B.C."/>
            <person name="Sharon I."/>
            <person name="Castelle C.J."/>
            <person name="Singh A."/>
            <person name="Wilkins M.J."/>
            <person name="Williams K.H."/>
            <person name="Banfield J.F."/>
        </authorList>
    </citation>
    <scope>NUCLEOTIDE SEQUENCE [LARGE SCALE GENOMIC DNA]</scope>
</reference>
<sequence length="165" mass="18754">MSDEKQKKEDENQNQASQALEIQAAEYLTGWKRALADYDNLKKDLARERGEMRRAVAVEMLLNLLPLLNNFDQAAKHRPHTQDQAVEAWISGALQIRSQLEEALKEIGAEPFGSEGEKFDPALHESVSIRRDENREDQIVLEVVQRGWKIGERVVLPAKVIINGI</sequence>
<dbReference type="InterPro" id="IPR000740">
    <property type="entry name" value="GrpE"/>
</dbReference>
<dbReference type="SUPFAM" id="SSF51064">
    <property type="entry name" value="Head domain of nucleotide exchange factor GrpE"/>
    <property type="match status" value="1"/>
</dbReference>
<protein>
    <recommendedName>
        <fullName evidence="3">Protein GrpE</fullName>
    </recommendedName>
    <alternativeName>
        <fullName evidence="3">HSP-70 cofactor</fullName>
    </alternativeName>
</protein>